<gene>
    <name evidence="2" type="ORF">C8Q71DRAFT_720402</name>
</gene>
<feature type="compositionally biased region" description="Low complexity" evidence="1">
    <location>
        <begin position="97"/>
        <end position="107"/>
    </location>
</feature>
<dbReference type="RefSeq" id="XP_047784067.1">
    <property type="nucleotide sequence ID" value="XM_047921364.1"/>
</dbReference>
<evidence type="ECO:0000256" key="1">
    <source>
        <dbReference type="SAM" id="MobiDB-lite"/>
    </source>
</evidence>
<feature type="compositionally biased region" description="Basic residues" evidence="1">
    <location>
        <begin position="110"/>
        <end position="124"/>
    </location>
</feature>
<evidence type="ECO:0000313" key="3">
    <source>
        <dbReference type="Proteomes" id="UP000814176"/>
    </source>
</evidence>
<proteinExistence type="predicted"/>
<feature type="compositionally biased region" description="Basic and acidic residues" evidence="1">
    <location>
        <begin position="194"/>
        <end position="212"/>
    </location>
</feature>
<comment type="caution">
    <text evidence="2">The sequence shown here is derived from an EMBL/GenBank/DDBJ whole genome shotgun (WGS) entry which is preliminary data.</text>
</comment>
<organism evidence="2 3">
    <name type="scientific">Rhodofomes roseus</name>
    <dbReference type="NCBI Taxonomy" id="34475"/>
    <lineage>
        <taxon>Eukaryota</taxon>
        <taxon>Fungi</taxon>
        <taxon>Dikarya</taxon>
        <taxon>Basidiomycota</taxon>
        <taxon>Agaricomycotina</taxon>
        <taxon>Agaricomycetes</taxon>
        <taxon>Polyporales</taxon>
        <taxon>Rhodofomes</taxon>
    </lineage>
</organism>
<feature type="region of interest" description="Disordered" evidence="1">
    <location>
        <begin position="166"/>
        <end position="212"/>
    </location>
</feature>
<evidence type="ECO:0000313" key="2">
    <source>
        <dbReference type="EMBL" id="KAH9843020.1"/>
    </source>
</evidence>
<reference evidence="2 3" key="1">
    <citation type="journal article" date="2021" name="Environ. Microbiol.">
        <title>Gene family expansions and transcriptome signatures uncover fungal adaptations to wood decay.</title>
        <authorList>
            <person name="Hage H."/>
            <person name="Miyauchi S."/>
            <person name="Viragh M."/>
            <person name="Drula E."/>
            <person name="Min B."/>
            <person name="Chaduli D."/>
            <person name="Navarro D."/>
            <person name="Favel A."/>
            <person name="Norest M."/>
            <person name="Lesage-Meessen L."/>
            <person name="Balint B."/>
            <person name="Merenyi Z."/>
            <person name="de Eugenio L."/>
            <person name="Morin E."/>
            <person name="Martinez A.T."/>
            <person name="Baldrian P."/>
            <person name="Stursova M."/>
            <person name="Martinez M.J."/>
            <person name="Novotny C."/>
            <person name="Magnuson J.K."/>
            <person name="Spatafora J.W."/>
            <person name="Maurice S."/>
            <person name="Pangilinan J."/>
            <person name="Andreopoulos W."/>
            <person name="LaButti K."/>
            <person name="Hundley H."/>
            <person name="Na H."/>
            <person name="Kuo A."/>
            <person name="Barry K."/>
            <person name="Lipzen A."/>
            <person name="Henrissat B."/>
            <person name="Riley R."/>
            <person name="Ahrendt S."/>
            <person name="Nagy L.G."/>
            <person name="Grigoriev I.V."/>
            <person name="Martin F."/>
            <person name="Rosso M.N."/>
        </authorList>
    </citation>
    <scope>NUCLEOTIDE SEQUENCE [LARGE SCALE GENOMIC DNA]</scope>
    <source>
        <strain evidence="2 3">CIRM-BRFM 1785</strain>
    </source>
</reference>
<dbReference type="GeneID" id="72002096"/>
<name>A0ABQ8KVB7_9APHY</name>
<dbReference type="EMBL" id="JADCUA010000002">
    <property type="protein sequence ID" value="KAH9843020.1"/>
    <property type="molecule type" value="Genomic_DNA"/>
</dbReference>
<feature type="region of interest" description="Disordered" evidence="1">
    <location>
        <begin position="1"/>
        <end position="130"/>
    </location>
</feature>
<feature type="compositionally biased region" description="Polar residues" evidence="1">
    <location>
        <begin position="33"/>
        <end position="43"/>
    </location>
</feature>
<feature type="compositionally biased region" description="Polar residues" evidence="1">
    <location>
        <begin position="1"/>
        <end position="21"/>
    </location>
</feature>
<accession>A0ABQ8KVB7</accession>
<keyword evidence="3" id="KW-1185">Reference proteome</keyword>
<dbReference type="Proteomes" id="UP000814176">
    <property type="component" value="Unassembled WGS sequence"/>
</dbReference>
<protein>
    <submittedName>
        <fullName evidence="2">Uncharacterized protein</fullName>
    </submittedName>
</protein>
<sequence length="212" mass="22355">MHTNVSQNASQPGENEPSTGLTAKMLQADSRAPSPQNGRTSPASDDPRSFADVTAGRPATPPAPASDAPTSNSEQTQALSIPEALPDETSFPPLDIAPPTQAPTTETAKSKKAARKQAAKLKKTTNRDTSELVLDLGSLELIEERDALSDVTRLKQFVGLERNCVSPFKGKTEHGNVPGDAEPVPGKTISGGLRELEDVPRGHDGSSQERVS</sequence>